<dbReference type="GO" id="GO:0004771">
    <property type="term" value="F:sterol ester esterase activity"/>
    <property type="evidence" value="ECO:0007669"/>
    <property type="project" value="UniProtKB-EC"/>
</dbReference>
<dbReference type="Gene3D" id="3.40.50.1820">
    <property type="entry name" value="alpha/beta hydrolase"/>
    <property type="match status" value="1"/>
</dbReference>
<dbReference type="EC" id="3.1.1.13" evidence="3"/>
<dbReference type="InterPro" id="IPR029058">
    <property type="entry name" value="AB_hydrolase_fold"/>
</dbReference>
<dbReference type="EMBL" id="HG994594">
    <property type="protein sequence ID" value="CAF2860092.1"/>
    <property type="molecule type" value="Genomic_DNA"/>
</dbReference>
<reference evidence="3" key="1">
    <citation type="submission" date="2021-02" db="EMBL/GenBank/DDBJ databases">
        <authorList>
            <person name="Bekaert M."/>
        </authorList>
    </citation>
    <scope>NUCLEOTIDE SEQUENCE</scope>
    <source>
        <strain evidence="3">IoA-00</strain>
    </source>
</reference>
<dbReference type="OrthoDB" id="9974421at2759"/>
<evidence type="ECO:0000259" key="2">
    <source>
        <dbReference type="Pfam" id="PF12146"/>
    </source>
</evidence>
<feature type="domain" description="Partial AB-hydrolase lipase" evidence="1">
    <location>
        <begin position="39"/>
        <end position="96"/>
    </location>
</feature>
<name>A0A7R8CQK6_LEPSM</name>
<evidence type="ECO:0000313" key="4">
    <source>
        <dbReference type="Proteomes" id="UP000675881"/>
    </source>
</evidence>
<dbReference type="GO" id="GO:0006629">
    <property type="term" value="P:lipid metabolic process"/>
    <property type="evidence" value="ECO:0007669"/>
    <property type="project" value="InterPro"/>
</dbReference>
<dbReference type="PANTHER" id="PTHR11005">
    <property type="entry name" value="LYSOSOMAL ACID LIPASE-RELATED"/>
    <property type="match status" value="1"/>
</dbReference>
<accession>A0A7R8CQK6</accession>
<evidence type="ECO:0000259" key="1">
    <source>
        <dbReference type="Pfam" id="PF04083"/>
    </source>
</evidence>
<organism evidence="3 4">
    <name type="scientific">Lepeophtheirus salmonis</name>
    <name type="common">Salmon louse</name>
    <name type="synonym">Caligus salmonis</name>
    <dbReference type="NCBI Taxonomy" id="72036"/>
    <lineage>
        <taxon>Eukaryota</taxon>
        <taxon>Metazoa</taxon>
        <taxon>Ecdysozoa</taxon>
        <taxon>Arthropoda</taxon>
        <taxon>Crustacea</taxon>
        <taxon>Multicrustacea</taxon>
        <taxon>Hexanauplia</taxon>
        <taxon>Copepoda</taxon>
        <taxon>Siphonostomatoida</taxon>
        <taxon>Caligidae</taxon>
        <taxon>Lepeophtheirus</taxon>
    </lineage>
</organism>
<protein>
    <submittedName>
        <fullName evidence="3">LIPA</fullName>
        <ecNumber evidence="3">3.1.1.13</ecNumber>
    </submittedName>
</protein>
<dbReference type="Pfam" id="PF12146">
    <property type="entry name" value="Hydrolase_4"/>
    <property type="match status" value="1"/>
</dbReference>
<evidence type="ECO:0000313" key="3">
    <source>
        <dbReference type="EMBL" id="CAF2860092.1"/>
    </source>
</evidence>
<dbReference type="Proteomes" id="UP000675881">
    <property type="component" value="Chromosome 15"/>
</dbReference>
<dbReference type="SUPFAM" id="SSF53474">
    <property type="entry name" value="alpha/beta-Hydrolases"/>
    <property type="match status" value="1"/>
</dbReference>
<dbReference type="AlphaFoldDB" id="A0A7R8CQK6"/>
<keyword evidence="4" id="KW-1185">Reference proteome</keyword>
<proteinExistence type="predicted"/>
<sequence length="333" mass="37743">MAKPRSSIIFLIFTVLLSYGLYSLGRDIRDTVQKLRKRVPELVASHGYPIQEHFLTTSDDYVLCIHRIPHGKLDGTINPVPILLGHGSSMGSSGFLVGDPEDYLGYVLADHGYDVWLINNRGNSYSKNSTLHDTSSKPFWDFGFEEMALLDYPQVIDYIINITGEKSIFFLGTSQGASQFLGLLSDLPDYNSKIRGGVLLAPAIYVNSSTAIPFKYSRGGDLYQFISETIFESYEAWLAKDFLMWAAHRLCSPNGHLHTYCPLLGTILYGEAYLDYDILHHYADHIFHGSSYRSYSHFAQWHRSGLFHKYDFGSEDINGGKVWSPRASYIRFE</sequence>
<gene>
    <name evidence="3" type="ORF">LSAA_5779</name>
</gene>
<dbReference type="InterPro" id="IPR006693">
    <property type="entry name" value="AB_hydrolase_lipase"/>
</dbReference>
<keyword evidence="3" id="KW-0378">Hydrolase</keyword>
<feature type="domain" description="Serine aminopeptidase S33" evidence="2">
    <location>
        <begin position="104"/>
        <end position="214"/>
    </location>
</feature>
<dbReference type="Pfam" id="PF04083">
    <property type="entry name" value="Abhydro_lipase"/>
    <property type="match status" value="1"/>
</dbReference>
<dbReference type="InterPro" id="IPR022742">
    <property type="entry name" value="Hydrolase_4"/>
</dbReference>